<organism evidence="1 2">
    <name type="scientific">Aquimarina spongiae</name>
    <dbReference type="NCBI Taxonomy" id="570521"/>
    <lineage>
        <taxon>Bacteria</taxon>
        <taxon>Pseudomonadati</taxon>
        <taxon>Bacteroidota</taxon>
        <taxon>Flavobacteriia</taxon>
        <taxon>Flavobacteriales</taxon>
        <taxon>Flavobacteriaceae</taxon>
        <taxon>Aquimarina</taxon>
    </lineage>
</organism>
<sequence>MATITVKGNNPLSTKQRTEALQFMQDRLTDDELSKLHQLAKSEKSRNALKSNWGMIQKLFM</sequence>
<evidence type="ECO:0000313" key="2">
    <source>
        <dbReference type="Proteomes" id="UP000184432"/>
    </source>
</evidence>
<dbReference type="RefSeq" id="WP_073319700.1">
    <property type="nucleotide sequence ID" value="NZ_FQYP01000009.1"/>
</dbReference>
<name>A0A1M6JF73_9FLAO</name>
<reference evidence="2" key="1">
    <citation type="submission" date="2016-11" db="EMBL/GenBank/DDBJ databases">
        <authorList>
            <person name="Varghese N."/>
            <person name="Submissions S."/>
        </authorList>
    </citation>
    <scope>NUCLEOTIDE SEQUENCE [LARGE SCALE GENOMIC DNA]</scope>
    <source>
        <strain evidence="2">DSM 22623</strain>
    </source>
</reference>
<dbReference type="STRING" id="570521.SAMN04488508_10937"/>
<dbReference type="OrthoDB" id="9950868at2"/>
<dbReference type="Proteomes" id="UP000184432">
    <property type="component" value="Unassembled WGS sequence"/>
</dbReference>
<gene>
    <name evidence="1" type="ORF">SAMN04488508_10937</name>
</gene>
<accession>A0A1M6JF73</accession>
<dbReference type="AlphaFoldDB" id="A0A1M6JF73"/>
<evidence type="ECO:0000313" key="1">
    <source>
        <dbReference type="EMBL" id="SHJ45359.1"/>
    </source>
</evidence>
<keyword evidence="2" id="KW-1185">Reference proteome</keyword>
<dbReference type="EMBL" id="FQYP01000009">
    <property type="protein sequence ID" value="SHJ45359.1"/>
    <property type="molecule type" value="Genomic_DNA"/>
</dbReference>
<protein>
    <submittedName>
        <fullName evidence="1">Uncharacterized protein</fullName>
    </submittedName>
</protein>
<proteinExistence type="predicted"/>